<keyword evidence="4 13" id="KW-0436">Ligase</keyword>
<dbReference type="Gene3D" id="3.40.50.620">
    <property type="entry name" value="HUPs"/>
    <property type="match status" value="2"/>
</dbReference>
<dbReference type="InterPro" id="IPR029028">
    <property type="entry name" value="Alpha/beta_knot_MTases"/>
</dbReference>
<dbReference type="CDD" id="cd07957">
    <property type="entry name" value="Anticodon_Ia_Met"/>
    <property type="match status" value="1"/>
</dbReference>
<dbReference type="InterPro" id="IPR014729">
    <property type="entry name" value="Rossmann-like_a/b/a_fold"/>
</dbReference>
<evidence type="ECO:0000256" key="9">
    <source>
        <dbReference type="ARBA" id="ARBA00023146"/>
    </source>
</evidence>
<comment type="catalytic activity">
    <reaction evidence="11">
        <text>tRNA(Met) + L-methionine + ATP = L-methionyl-tRNA(Met) + AMP + diphosphate</text>
        <dbReference type="Rhea" id="RHEA:13481"/>
        <dbReference type="Rhea" id="RHEA-COMP:9667"/>
        <dbReference type="Rhea" id="RHEA-COMP:9698"/>
        <dbReference type="ChEBI" id="CHEBI:30616"/>
        <dbReference type="ChEBI" id="CHEBI:33019"/>
        <dbReference type="ChEBI" id="CHEBI:57844"/>
        <dbReference type="ChEBI" id="CHEBI:78442"/>
        <dbReference type="ChEBI" id="CHEBI:78530"/>
        <dbReference type="ChEBI" id="CHEBI:456215"/>
        <dbReference type="EC" id="6.1.1.10"/>
    </reaction>
</comment>
<evidence type="ECO:0000256" key="5">
    <source>
        <dbReference type="ARBA" id="ARBA00022741"/>
    </source>
</evidence>
<dbReference type="AlphaFoldDB" id="A0ABD3QG02"/>
<dbReference type="Pfam" id="PF09334">
    <property type="entry name" value="tRNA-synt_1g"/>
    <property type="match status" value="2"/>
</dbReference>
<evidence type="ECO:0000256" key="1">
    <source>
        <dbReference type="ARBA" id="ARBA00012838"/>
    </source>
</evidence>
<dbReference type="Pfam" id="PF01588">
    <property type="entry name" value="tRNA_bind"/>
    <property type="match status" value="1"/>
</dbReference>
<evidence type="ECO:0000259" key="14">
    <source>
        <dbReference type="PROSITE" id="PS50886"/>
    </source>
</evidence>
<dbReference type="PROSITE" id="PS50886">
    <property type="entry name" value="TRBD"/>
    <property type="match status" value="1"/>
</dbReference>
<keyword evidence="9 13" id="KW-0030">Aminoacyl-tRNA synthetase</keyword>
<dbReference type="PANTHER" id="PTHR43326">
    <property type="entry name" value="METHIONYL-TRNA SYNTHETASE"/>
    <property type="match status" value="1"/>
</dbReference>
<proteinExistence type="inferred from homology"/>
<dbReference type="InterPro" id="IPR033911">
    <property type="entry name" value="MetRS_core"/>
</dbReference>
<dbReference type="InterPro" id="IPR023457">
    <property type="entry name" value="Met-tRNA_synth_2"/>
</dbReference>
<dbReference type="InterPro" id="IPR012340">
    <property type="entry name" value="NA-bd_OB-fold"/>
</dbReference>
<keyword evidence="5 13" id="KW-0547">Nucleotide-binding</keyword>
<comment type="similarity">
    <text evidence="13">Belongs to the class-I aminoacyl-tRNA synthetase family.</text>
</comment>
<dbReference type="SUPFAM" id="SSF75217">
    <property type="entry name" value="alpha/beta knot"/>
    <property type="match status" value="1"/>
</dbReference>
<dbReference type="Pfam" id="PF02590">
    <property type="entry name" value="SPOUT_MTase"/>
    <property type="match status" value="1"/>
</dbReference>
<dbReference type="InterPro" id="IPR015413">
    <property type="entry name" value="Methionyl/Leucyl_tRNA_Synth"/>
</dbReference>
<keyword evidence="2" id="KW-0963">Cytoplasm</keyword>
<dbReference type="Pfam" id="PF19303">
    <property type="entry name" value="Anticodon_3"/>
    <property type="match status" value="1"/>
</dbReference>
<evidence type="ECO:0000256" key="12">
    <source>
        <dbReference type="PROSITE-ProRule" id="PRU00209"/>
    </source>
</evidence>
<evidence type="ECO:0000256" key="8">
    <source>
        <dbReference type="ARBA" id="ARBA00022917"/>
    </source>
</evidence>
<keyword evidence="3 12" id="KW-0820">tRNA-binding</keyword>
<keyword evidence="8 13" id="KW-0648">Protein biosynthesis</keyword>
<dbReference type="EMBL" id="JABMIG020000040">
    <property type="protein sequence ID" value="KAL3799299.1"/>
    <property type="molecule type" value="Genomic_DNA"/>
</dbReference>
<dbReference type="InterPro" id="IPR041872">
    <property type="entry name" value="Anticodon_Met"/>
</dbReference>
<feature type="domain" description="TRNA-binding" evidence="14">
    <location>
        <begin position="573"/>
        <end position="676"/>
    </location>
</feature>
<dbReference type="CDD" id="cd18081">
    <property type="entry name" value="RlmH-like"/>
    <property type="match status" value="1"/>
</dbReference>
<evidence type="ECO:0000256" key="3">
    <source>
        <dbReference type="ARBA" id="ARBA00022555"/>
    </source>
</evidence>
<dbReference type="Proteomes" id="UP001516023">
    <property type="component" value="Unassembled WGS sequence"/>
</dbReference>
<dbReference type="GO" id="GO:0005524">
    <property type="term" value="F:ATP binding"/>
    <property type="evidence" value="ECO:0007669"/>
    <property type="project" value="UniProtKB-KW"/>
</dbReference>
<dbReference type="InterPro" id="IPR002547">
    <property type="entry name" value="tRNA-bd_dom"/>
</dbReference>
<dbReference type="SUPFAM" id="SSF52374">
    <property type="entry name" value="Nucleotidylyl transferase"/>
    <property type="match status" value="1"/>
</dbReference>
<protein>
    <recommendedName>
        <fullName evidence="1">methionine--tRNA ligase</fullName>
        <ecNumber evidence="1">6.1.1.10</ecNumber>
    </recommendedName>
    <alternativeName>
        <fullName evidence="10">Methionyl-tRNA synthetase</fullName>
    </alternativeName>
</protein>
<keyword evidence="6 13" id="KW-0067">ATP-binding</keyword>
<dbReference type="Gene3D" id="2.40.50.140">
    <property type="entry name" value="Nucleic acid-binding proteins"/>
    <property type="match status" value="1"/>
</dbReference>
<dbReference type="HAMAP" id="MF_00658">
    <property type="entry name" value="23SrRNA_methyltr_H"/>
    <property type="match status" value="1"/>
</dbReference>
<dbReference type="CDD" id="cd02799">
    <property type="entry name" value="tRNA_bind_EMAP-II_like"/>
    <property type="match status" value="1"/>
</dbReference>
<keyword evidence="7 12" id="KW-0694">RNA-binding</keyword>
<evidence type="ECO:0000313" key="15">
    <source>
        <dbReference type="EMBL" id="KAL3799299.1"/>
    </source>
</evidence>
<dbReference type="InterPro" id="IPR029026">
    <property type="entry name" value="tRNA_m1G_MTases_N"/>
</dbReference>
<evidence type="ECO:0000256" key="10">
    <source>
        <dbReference type="ARBA" id="ARBA00030904"/>
    </source>
</evidence>
<dbReference type="GO" id="GO:0000049">
    <property type="term" value="F:tRNA binding"/>
    <property type="evidence" value="ECO:0007669"/>
    <property type="project" value="UniProtKB-UniRule"/>
</dbReference>
<evidence type="ECO:0000256" key="7">
    <source>
        <dbReference type="ARBA" id="ARBA00022884"/>
    </source>
</evidence>
<dbReference type="GO" id="GO:0006412">
    <property type="term" value="P:translation"/>
    <property type="evidence" value="ECO:0007669"/>
    <property type="project" value="UniProtKB-KW"/>
</dbReference>
<gene>
    <name evidence="15" type="ORF">HJC23_013024</name>
</gene>
<dbReference type="InterPro" id="IPR003742">
    <property type="entry name" value="RlmH-like"/>
</dbReference>
<evidence type="ECO:0000313" key="16">
    <source>
        <dbReference type="Proteomes" id="UP001516023"/>
    </source>
</evidence>
<accession>A0ABD3QG02</accession>
<sequence>MSADAPSSYNRWSLLDPTTINYGHFSSRATAPTSTLTSKGFYITTAINYTNGPAHMGHAYEAATTDAIARYARLSNGNGAYFVTGADEHGEKIAKTAERDGKEPIEICDKYVTGFQCLNQRILVSNDDYVRTTSPRHKRTAQALWLRCAANDDIYLDQYSGWYNVKEEAFVTDSEAELCNFCDPSTGQPLQRVQEASYFFKMSKYHSRLVEHIEQHPEFICPESHRNAILSRLRGDELRDLSVSRTTFTHGIPVPEGFEPNHVMYVWFDALTNYLTGVDALGVCDEEGKKDEELAKLWPADTVFAHGFVNDKDGKKMSKSVGNVVDPHDMLDKFDVDSFRWYLCKEAPYGGELSFSEDSMRDMHNADLCDTLGNLVHRVTKLCGKYCNGVIPDVPCPETPVLDFDALRNGYKAKMEAFALEGGANIAIQACRDVNGYLTKEEPWKLKGDEFAEKRQVVVRATLEAVYAVAHLLLPFIPNGASEIMKKLNTQPKSLGEIKADLRNLAVGTKIDVGDILYERNQSDEEKNLSKEDASKKKQFSYEEAQRLKKEKKAKEIAASKAGQKNEDADQPEFTKIDIRVGQIKKIWNHPEADKLFCEEIDVGEENPRQIASGLREHYSLEDMQDRKVLVVCNLKPAKIVGFTSDGMVLAAKSADGKQVELISPPIDAPVGERVLIDGLLGEPFSSTQVKKKKTWEAVAKELKTGDGGIAMWDGKEIKTSAGPCSAASLVDFVSHGSSGRCIARCNALCTHYQTQRARLLSSKSMLRYRSSPLHSSALGQKNGVYGSKTLSMGLEVRIRIVGRRNGGEPWLESSYSTYETRLKSTNLKVTTQWHKNDDDLIKGTDGDAAKNHKIVLLDPCGKMCTSENFSDDMYRWLEEGGSRLTFVIGGAEGLPKELKMTYGSKMLSLSSLTFTHQFARILLMEQIYRASEIKKGSGYHK</sequence>
<dbReference type="InterPro" id="IPR009080">
    <property type="entry name" value="tRNAsynth_Ia_anticodon-bd"/>
</dbReference>
<dbReference type="EC" id="6.1.1.10" evidence="1"/>
<keyword evidence="16" id="KW-1185">Reference proteome</keyword>
<dbReference type="Gene3D" id="3.40.1280.10">
    <property type="match status" value="1"/>
</dbReference>
<dbReference type="Gene3D" id="1.10.730.10">
    <property type="entry name" value="Isoleucyl-tRNA Synthetase, Domain 1"/>
    <property type="match status" value="1"/>
</dbReference>
<dbReference type="SUPFAM" id="SSF47323">
    <property type="entry name" value="Anticodon-binding domain of a subclass of class I aminoacyl-tRNA synthetases"/>
    <property type="match status" value="1"/>
</dbReference>
<dbReference type="PRINTS" id="PR01041">
    <property type="entry name" value="TRNASYNTHMET"/>
</dbReference>
<comment type="caution">
    <text evidence="15">The sequence shown here is derived from an EMBL/GenBank/DDBJ whole genome shotgun (WGS) entry which is preliminary data.</text>
</comment>
<dbReference type="FunFam" id="2.40.50.140:FF:000225">
    <property type="entry name" value="tyrosine--tRNA ligase, cytoplasmic"/>
    <property type="match status" value="1"/>
</dbReference>
<evidence type="ECO:0000256" key="13">
    <source>
        <dbReference type="RuleBase" id="RU363039"/>
    </source>
</evidence>
<reference evidence="15 16" key="1">
    <citation type="journal article" date="2020" name="G3 (Bethesda)">
        <title>Improved Reference Genome for Cyclotella cryptica CCMP332, a Model for Cell Wall Morphogenesis, Salinity Adaptation, and Lipid Production in Diatoms (Bacillariophyta).</title>
        <authorList>
            <person name="Roberts W.R."/>
            <person name="Downey K.M."/>
            <person name="Ruck E.C."/>
            <person name="Traller J.C."/>
            <person name="Alverson A.J."/>
        </authorList>
    </citation>
    <scope>NUCLEOTIDE SEQUENCE [LARGE SCALE GENOMIC DNA]</scope>
    <source>
        <strain evidence="15 16">CCMP332</strain>
    </source>
</reference>
<name>A0ABD3QG02_9STRA</name>
<evidence type="ECO:0000256" key="6">
    <source>
        <dbReference type="ARBA" id="ARBA00022840"/>
    </source>
</evidence>
<evidence type="ECO:0000256" key="11">
    <source>
        <dbReference type="ARBA" id="ARBA00047364"/>
    </source>
</evidence>
<evidence type="ECO:0000256" key="4">
    <source>
        <dbReference type="ARBA" id="ARBA00022598"/>
    </source>
</evidence>
<dbReference type="PANTHER" id="PTHR43326:SF2">
    <property type="entry name" value="METHIONINE--TRNA LIGASE"/>
    <property type="match status" value="1"/>
</dbReference>
<evidence type="ECO:0000256" key="2">
    <source>
        <dbReference type="ARBA" id="ARBA00022490"/>
    </source>
</evidence>
<organism evidence="15 16">
    <name type="scientific">Cyclotella cryptica</name>
    <dbReference type="NCBI Taxonomy" id="29204"/>
    <lineage>
        <taxon>Eukaryota</taxon>
        <taxon>Sar</taxon>
        <taxon>Stramenopiles</taxon>
        <taxon>Ochrophyta</taxon>
        <taxon>Bacillariophyta</taxon>
        <taxon>Coscinodiscophyceae</taxon>
        <taxon>Thalassiosirophycidae</taxon>
        <taxon>Stephanodiscales</taxon>
        <taxon>Stephanodiscaceae</taxon>
        <taxon>Cyclotella</taxon>
    </lineage>
</organism>
<dbReference type="SUPFAM" id="SSF50249">
    <property type="entry name" value="Nucleic acid-binding proteins"/>
    <property type="match status" value="1"/>
</dbReference>
<dbReference type="FunFam" id="1.10.730.10:FF:000043">
    <property type="entry name" value="Methionine-tRNA ligase"/>
    <property type="match status" value="1"/>
</dbReference>
<dbReference type="GO" id="GO:0004825">
    <property type="term" value="F:methionine-tRNA ligase activity"/>
    <property type="evidence" value="ECO:0007669"/>
    <property type="project" value="UniProtKB-EC"/>
</dbReference>